<dbReference type="EMBL" id="HBEO01016546">
    <property type="protein sequence ID" value="CAD8485610.1"/>
    <property type="molecule type" value="Transcribed_RNA"/>
</dbReference>
<feature type="compositionally biased region" description="Basic and acidic residues" evidence="1">
    <location>
        <begin position="112"/>
        <end position="124"/>
    </location>
</feature>
<gene>
    <name evidence="2" type="ORF">HPHI1048_LOCUS11278</name>
</gene>
<accession>A0A7S0EJN8</accession>
<evidence type="ECO:0000313" key="2">
    <source>
        <dbReference type="EMBL" id="CAD8485610.1"/>
    </source>
</evidence>
<proteinExistence type="predicted"/>
<protein>
    <submittedName>
        <fullName evidence="2">Uncharacterized protein</fullName>
    </submittedName>
</protein>
<sequence>MYIFYHIDNPIYVHLISPPILNSFLKAPPSYSWTSSPVLPTTLARVSTSLIEACKHASCFCLEGPPSCSALSSLLVGLLARRNGPPCLVAVPSALCPWSMCGGWGLGRKAAREDERQGESEAGHGRAAGSS</sequence>
<feature type="region of interest" description="Disordered" evidence="1">
    <location>
        <begin position="112"/>
        <end position="131"/>
    </location>
</feature>
<name>A0A7S0EJN8_9CRYP</name>
<organism evidence="2">
    <name type="scientific">Hanusia phi</name>
    <dbReference type="NCBI Taxonomy" id="3032"/>
    <lineage>
        <taxon>Eukaryota</taxon>
        <taxon>Cryptophyceae</taxon>
        <taxon>Pyrenomonadales</taxon>
        <taxon>Geminigeraceae</taxon>
        <taxon>Hanusia</taxon>
    </lineage>
</organism>
<evidence type="ECO:0000256" key="1">
    <source>
        <dbReference type="SAM" id="MobiDB-lite"/>
    </source>
</evidence>
<reference evidence="2" key="1">
    <citation type="submission" date="2021-01" db="EMBL/GenBank/DDBJ databases">
        <authorList>
            <person name="Corre E."/>
            <person name="Pelletier E."/>
            <person name="Niang G."/>
            <person name="Scheremetjew M."/>
            <person name="Finn R."/>
            <person name="Kale V."/>
            <person name="Holt S."/>
            <person name="Cochrane G."/>
            <person name="Meng A."/>
            <person name="Brown T."/>
            <person name="Cohen L."/>
        </authorList>
    </citation>
    <scope>NUCLEOTIDE SEQUENCE</scope>
    <source>
        <strain evidence="2">CCMP325</strain>
    </source>
</reference>
<dbReference type="AlphaFoldDB" id="A0A7S0EJN8"/>